<dbReference type="GO" id="GO:0005840">
    <property type="term" value="C:ribosome"/>
    <property type="evidence" value="ECO:0007669"/>
    <property type="project" value="UniProtKB-KW"/>
</dbReference>
<dbReference type="Pfam" id="PF14374">
    <property type="entry name" value="Ribos_L4_asso_C"/>
    <property type="match status" value="1"/>
</dbReference>
<dbReference type="OrthoDB" id="10259785at2759"/>
<dbReference type="PANTHER" id="PTHR19431">
    <property type="entry name" value="60S RIBOSOMAL PROTEIN L4"/>
    <property type="match status" value="1"/>
</dbReference>
<reference evidence="2 3" key="1">
    <citation type="submission" date="2020-12" db="EMBL/GenBank/DDBJ databases">
        <title>Concerted genomic and epigenomic changes stabilize Arabidopsis allopolyploids.</title>
        <authorList>
            <person name="Chen Z."/>
        </authorList>
    </citation>
    <scope>NUCLEOTIDE SEQUENCE [LARGE SCALE GENOMIC DNA]</scope>
    <source>
        <strain evidence="2">As9502</strain>
        <tissue evidence="2">Leaf</tissue>
    </source>
</reference>
<dbReference type="InterPro" id="IPR045240">
    <property type="entry name" value="Ribosomal_uL4_euk/arch"/>
</dbReference>
<evidence type="ECO:0000313" key="2">
    <source>
        <dbReference type="EMBL" id="KAG7599263.1"/>
    </source>
</evidence>
<sequence length="274" mass="30218">MAAKSLEAGRSVSPIPLIPGGGTYCAGQAAFGYTSRGNRMFGDRMFAPTKMWRRQLYAYGNITAIPLPAVMLTPVRPDVVNYVRAQISNNSRQPYEVSNLAGHQTSAKSWGTGRAISRIPRVSVPSLVMARGHKIESVPEFPLVVSDSIESVEETSEAVKVLKRIGAFADAEKAKDSVGVHSGKGKIRSRRYISRKGPLIVYKTKGSFVIWTKSAFEKLESIYGSFEKLSEKKKGYVLPRPKMLNADLARIINSDDVQSVVKPMKKDVNREVRL</sequence>
<organism evidence="2 3">
    <name type="scientific">Arabidopsis suecica</name>
    <name type="common">Swedish thale-cress</name>
    <name type="synonym">Cardaminopsis suecica</name>
    <dbReference type="NCBI Taxonomy" id="45249"/>
    <lineage>
        <taxon>Eukaryota</taxon>
        <taxon>Viridiplantae</taxon>
        <taxon>Streptophyta</taxon>
        <taxon>Embryophyta</taxon>
        <taxon>Tracheophyta</taxon>
        <taxon>Spermatophyta</taxon>
        <taxon>Magnoliopsida</taxon>
        <taxon>eudicotyledons</taxon>
        <taxon>Gunneridae</taxon>
        <taxon>Pentapetalae</taxon>
        <taxon>rosids</taxon>
        <taxon>malvids</taxon>
        <taxon>Brassicales</taxon>
        <taxon>Brassicaceae</taxon>
        <taxon>Camelineae</taxon>
        <taxon>Arabidopsis</taxon>
    </lineage>
</organism>
<keyword evidence="3" id="KW-1185">Reference proteome</keyword>
<protein>
    <submittedName>
        <fullName evidence="2">60S ribosomal protein L4 C-terminal domain</fullName>
    </submittedName>
</protein>
<proteinExistence type="predicted"/>
<dbReference type="Proteomes" id="UP000694251">
    <property type="component" value="Chromosome 6"/>
</dbReference>
<feature type="domain" description="Large ribosomal subunit protein uL4 C-terminal" evidence="1">
    <location>
        <begin position="234"/>
        <end position="270"/>
    </location>
</feature>
<accession>A0A8T2CNT3</accession>
<keyword evidence="2" id="KW-0689">Ribosomal protein</keyword>
<dbReference type="AlphaFoldDB" id="A0A8T2CNT3"/>
<comment type="caution">
    <text evidence="2">The sequence shown here is derived from an EMBL/GenBank/DDBJ whole genome shotgun (WGS) entry which is preliminary data.</text>
</comment>
<evidence type="ECO:0000313" key="3">
    <source>
        <dbReference type="Proteomes" id="UP000694251"/>
    </source>
</evidence>
<evidence type="ECO:0000259" key="1">
    <source>
        <dbReference type="Pfam" id="PF14374"/>
    </source>
</evidence>
<keyword evidence="2" id="KW-0687">Ribonucleoprotein</keyword>
<gene>
    <name evidence="2" type="ORF">ISN44_As06g034540</name>
</gene>
<dbReference type="InterPro" id="IPR025755">
    <property type="entry name" value="Ribos_uL4_C_dom"/>
</dbReference>
<dbReference type="EMBL" id="JAEFBJ010000006">
    <property type="protein sequence ID" value="KAG7599263.1"/>
    <property type="molecule type" value="Genomic_DNA"/>
</dbReference>
<name>A0A8T2CNT3_ARASU</name>